<evidence type="ECO:0000256" key="5">
    <source>
        <dbReference type="ARBA" id="ARBA00023242"/>
    </source>
</evidence>
<keyword evidence="9" id="KW-1185">Reference proteome</keyword>
<evidence type="ECO:0000256" key="1">
    <source>
        <dbReference type="ARBA" id="ARBA00004123"/>
    </source>
</evidence>
<dbReference type="Pfam" id="PF00319">
    <property type="entry name" value="SRF-TF"/>
    <property type="match status" value="1"/>
</dbReference>
<dbReference type="WBParaSite" id="TTAC_0000703801-mRNA-1">
    <property type="protein sequence ID" value="TTAC_0000703801-mRNA-1"/>
    <property type="gene ID" value="TTAC_0000703801"/>
</dbReference>
<keyword evidence="5" id="KW-0539">Nucleus</keyword>
<dbReference type="PROSITE" id="PS50066">
    <property type="entry name" value="MADS_BOX_2"/>
    <property type="match status" value="1"/>
</dbReference>
<feature type="region of interest" description="Disordered" evidence="6">
    <location>
        <begin position="153"/>
        <end position="178"/>
    </location>
</feature>
<evidence type="ECO:0000256" key="2">
    <source>
        <dbReference type="ARBA" id="ARBA00023015"/>
    </source>
</evidence>
<evidence type="ECO:0000313" key="9">
    <source>
        <dbReference type="Proteomes" id="UP000274429"/>
    </source>
</evidence>
<organism evidence="10">
    <name type="scientific">Hydatigena taeniaeformis</name>
    <name type="common">Feline tapeworm</name>
    <name type="synonym">Taenia taeniaeformis</name>
    <dbReference type="NCBI Taxonomy" id="6205"/>
    <lineage>
        <taxon>Eukaryota</taxon>
        <taxon>Metazoa</taxon>
        <taxon>Spiralia</taxon>
        <taxon>Lophotrochozoa</taxon>
        <taxon>Platyhelminthes</taxon>
        <taxon>Cestoda</taxon>
        <taxon>Eucestoda</taxon>
        <taxon>Cyclophyllidea</taxon>
        <taxon>Taeniidae</taxon>
        <taxon>Hydatigera</taxon>
    </lineage>
</organism>
<gene>
    <name evidence="8" type="ORF">TTAC_LOCUS7023</name>
</gene>
<feature type="compositionally biased region" description="Low complexity" evidence="6">
    <location>
        <begin position="163"/>
        <end position="178"/>
    </location>
</feature>
<name>A0A0R3X1G1_HYDTA</name>
<dbReference type="PRINTS" id="PR00404">
    <property type="entry name" value="MADSDOMAIN"/>
</dbReference>
<dbReference type="PANTHER" id="PTHR11945">
    <property type="entry name" value="MADS BOX PROTEIN"/>
    <property type="match status" value="1"/>
</dbReference>
<dbReference type="SUPFAM" id="SSF55455">
    <property type="entry name" value="SRF-like"/>
    <property type="match status" value="1"/>
</dbReference>
<dbReference type="GO" id="GO:0000978">
    <property type="term" value="F:RNA polymerase II cis-regulatory region sequence-specific DNA binding"/>
    <property type="evidence" value="ECO:0007669"/>
    <property type="project" value="TreeGrafter"/>
</dbReference>
<accession>A0A0R3X1G1</accession>
<dbReference type="OrthoDB" id="1898716at2759"/>
<dbReference type="GO" id="GO:0045944">
    <property type="term" value="P:positive regulation of transcription by RNA polymerase II"/>
    <property type="evidence" value="ECO:0007669"/>
    <property type="project" value="TreeGrafter"/>
</dbReference>
<evidence type="ECO:0000313" key="10">
    <source>
        <dbReference type="WBParaSite" id="TTAC_0000703801-mRNA-1"/>
    </source>
</evidence>
<dbReference type="PANTHER" id="PTHR11945:SF534">
    <property type="entry name" value="MYOCYTE-SPECIFIC ENHANCER FACTOR 2"/>
    <property type="match status" value="1"/>
</dbReference>
<dbReference type="Proteomes" id="UP000274429">
    <property type="component" value="Unassembled WGS sequence"/>
</dbReference>
<dbReference type="InterPro" id="IPR002100">
    <property type="entry name" value="TF_MADSbox"/>
</dbReference>
<sequence length="761" mass="84171">MCDDFRLPFKRLCTKEFSLSDLVNEESELYEKSIEIHRNETLEAVIKVYQDPVLLHSWDNFRHAADLLAAMHRRIKHRMNRVLATSYESGSLAFSKNFLNEFGRILRKSNKLVANRALPEGMLNPLLMAQSDPPHGAFKRKRRTLRVRRQCRPLRTRDTITQPKPSSGSPPSGNVSEMSEMSRVSEAEVYNLSRPPASPSIHSKITLEDILSLGGVLLDGVVFPCCWWLSILCRPELALHAAIEFVGFICCGLGLVGGGGAVCCSGEPSWDKVSSVPLRLFCVKMGRKKIDIKKISDEKTLLVTFAKRKVGLFNKAFELSELCECEVAILILTNKNRMHMFASHDLSSVVKQYNDRPDRGELMTSQDIIERRKKKKQSKSSQSEDRSLNQQYPSTCDCGASEYDGGLDNESLVPSTVSTNTTTIAAPADYDDQLAQIGLPQHGVRPHLKPFYPTDGTEEDANVFQASAKLFCMDYSFLVDVAWALSPYSSWLPLFCLSSELMFLNLPAAGGCVDSLSPFPLPAADCAVEAVEPTSPLKMDTDGELNPEEGAKSVLLTDLTLTGAPSISDTLPKKLPRKVSLSQLNLRHDEVLAKLLKGSIKITLFTFLQRLNLGTLRTNRPPAFGDGCKSFDPTIPSPLPTSKRRMPLVFRGSTTTDSELYTPEPHQKPTQVIISDNPDLYQGWSHVNTGPTSLSSSGDGSLTKSTGNVFNGMLPSFLILLLNFHSIGRVKSEASDNSRSRTIDGGSLHIGEFFNFSSVRT</sequence>
<reference evidence="8 9" key="2">
    <citation type="submission" date="2018-11" db="EMBL/GenBank/DDBJ databases">
        <authorList>
            <consortium name="Pathogen Informatics"/>
        </authorList>
    </citation>
    <scope>NUCLEOTIDE SEQUENCE [LARGE SCALE GENOMIC DNA]</scope>
</reference>
<dbReference type="GO" id="GO:0046983">
    <property type="term" value="F:protein dimerization activity"/>
    <property type="evidence" value="ECO:0007669"/>
    <property type="project" value="InterPro"/>
</dbReference>
<evidence type="ECO:0000256" key="4">
    <source>
        <dbReference type="ARBA" id="ARBA00023163"/>
    </source>
</evidence>
<evidence type="ECO:0000256" key="3">
    <source>
        <dbReference type="ARBA" id="ARBA00023125"/>
    </source>
</evidence>
<reference evidence="10" key="1">
    <citation type="submission" date="2017-02" db="UniProtKB">
        <authorList>
            <consortium name="WormBaseParasite"/>
        </authorList>
    </citation>
    <scope>IDENTIFICATION</scope>
</reference>
<evidence type="ECO:0000256" key="6">
    <source>
        <dbReference type="SAM" id="MobiDB-lite"/>
    </source>
</evidence>
<dbReference type="GO" id="GO:0000981">
    <property type="term" value="F:DNA-binding transcription factor activity, RNA polymerase II-specific"/>
    <property type="evidence" value="ECO:0007669"/>
    <property type="project" value="TreeGrafter"/>
</dbReference>
<dbReference type="EMBL" id="UYWX01020339">
    <property type="protein sequence ID" value="VDM31327.1"/>
    <property type="molecule type" value="Genomic_DNA"/>
</dbReference>
<comment type="subcellular location">
    <subcellularLocation>
        <location evidence="1">Nucleus</location>
    </subcellularLocation>
</comment>
<feature type="region of interest" description="Disordered" evidence="6">
    <location>
        <begin position="624"/>
        <end position="644"/>
    </location>
</feature>
<keyword evidence="3" id="KW-0238">DNA-binding</keyword>
<feature type="region of interest" description="Disordered" evidence="6">
    <location>
        <begin position="357"/>
        <end position="393"/>
    </location>
</feature>
<dbReference type="InterPro" id="IPR036879">
    <property type="entry name" value="TF_MADSbox_sf"/>
</dbReference>
<evidence type="ECO:0000259" key="7">
    <source>
        <dbReference type="PROSITE" id="PS50066"/>
    </source>
</evidence>
<keyword evidence="4" id="KW-0804">Transcription</keyword>
<keyword evidence="2" id="KW-0805">Transcription regulation</keyword>
<evidence type="ECO:0000313" key="8">
    <source>
        <dbReference type="EMBL" id="VDM31327.1"/>
    </source>
</evidence>
<dbReference type="SMART" id="SM00432">
    <property type="entry name" value="MADS"/>
    <property type="match status" value="1"/>
</dbReference>
<dbReference type="Gene3D" id="3.40.1810.10">
    <property type="entry name" value="Transcription factor, MADS-box"/>
    <property type="match status" value="1"/>
</dbReference>
<proteinExistence type="predicted"/>
<dbReference type="GO" id="GO:0005634">
    <property type="term" value="C:nucleus"/>
    <property type="evidence" value="ECO:0007669"/>
    <property type="project" value="UniProtKB-SubCell"/>
</dbReference>
<protein>
    <submittedName>
        <fullName evidence="10">MADS-box domain-containing protein</fullName>
    </submittedName>
</protein>
<dbReference type="AlphaFoldDB" id="A0A0R3X1G1"/>
<dbReference type="STRING" id="6205.A0A0R3X1G1"/>
<feature type="domain" description="MADS-box" evidence="7">
    <location>
        <begin position="285"/>
        <end position="345"/>
    </location>
</feature>